<feature type="transmembrane region" description="Helical" evidence="1">
    <location>
        <begin position="283"/>
        <end position="308"/>
    </location>
</feature>
<evidence type="ECO:0000313" key="3">
    <source>
        <dbReference type="Proteomes" id="UP000292118"/>
    </source>
</evidence>
<reference evidence="2 3" key="1">
    <citation type="submission" date="2019-01" db="EMBL/GenBank/DDBJ databases">
        <title>Genome sequencing of strain FW10M-9.</title>
        <authorList>
            <person name="Heo J."/>
            <person name="Kim S.-J."/>
            <person name="Kim J.-S."/>
            <person name="Hong S.-B."/>
            <person name="Kwon S.-W."/>
        </authorList>
    </citation>
    <scope>NUCLEOTIDE SEQUENCE [LARGE SCALE GENOMIC DNA]</scope>
    <source>
        <strain evidence="2 3">FW10M-9</strain>
    </source>
</reference>
<evidence type="ECO:0008006" key="4">
    <source>
        <dbReference type="Google" id="ProtNLM"/>
    </source>
</evidence>
<organism evidence="2 3">
    <name type="scientific">Xylanimonas protaetiae</name>
    <dbReference type="NCBI Taxonomy" id="2509457"/>
    <lineage>
        <taxon>Bacteria</taxon>
        <taxon>Bacillati</taxon>
        <taxon>Actinomycetota</taxon>
        <taxon>Actinomycetes</taxon>
        <taxon>Micrococcales</taxon>
        <taxon>Promicromonosporaceae</taxon>
        <taxon>Xylanimonas</taxon>
    </lineage>
</organism>
<dbReference type="Proteomes" id="UP000292118">
    <property type="component" value="Chromosome"/>
</dbReference>
<feature type="transmembrane region" description="Helical" evidence="1">
    <location>
        <begin position="111"/>
        <end position="128"/>
    </location>
</feature>
<keyword evidence="3" id="KW-1185">Reference proteome</keyword>
<dbReference type="KEGG" id="xya:ET471_14810"/>
<evidence type="ECO:0000313" key="2">
    <source>
        <dbReference type="EMBL" id="QAY71150.1"/>
    </source>
</evidence>
<feature type="transmembrane region" description="Helical" evidence="1">
    <location>
        <begin position="250"/>
        <end position="271"/>
    </location>
</feature>
<dbReference type="RefSeq" id="WP_129189541.1">
    <property type="nucleotide sequence ID" value="NZ_CP035493.1"/>
</dbReference>
<sequence length="382" mass="38992">MSVRVPRGRVAVLVLALVAALSGLDAALLRLGVAAPVRSASLADAHGVLMVFGFLGTAITLERAVALRSGAADRSRAGWGYAAPVAAGLGSLLLVAQVAGAPLPGGRAVPGGAWVASMGVLAAVYLAVWRRQQSYAVLVQLLGALAGLGGAALWARGFEVAQIVPWWAGLLVLTIVGERLELARVAFLAGATEARVLAESCAVVVALVATLLVPAGGYPLLGLALGVLVVDVAVHDVARRTVRATGLVRFVAVCMLAGYGWALVAALTWVVRGPVLAGFAYDVVVHALTIGFVLSMIIAHAPVIVPAVVRRPVPYHPVMWAVWGLLQGGLLVRVLAAARAADGAWQVGGTVSVVALLAFLVVTVGLVSGVLGRLGRTEPHDG</sequence>
<keyword evidence="1" id="KW-0812">Transmembrane</keyword>
<dbReference type="EMBL" id="CP035493">
    <property type="protein sequence ID" value="QAY71150.1"/>
    <property type="molecule type" value="Genomic_DNA"/>
</dbReference>
<feature type="transmembrane region" description="Helical" evidence="1">
    <location>
        <begin position="78"/>
        <end position="99"/>
    </location>
</feature>
<feature type="transmembrane region" description="Helical" evidence="1">
    <location>
        <begin position="49"/>
        <end position="66"/>
    </location>
</feature>
<dbReference type="OrthoDB" id="9811974at2"/>
<evidence type="ECO:0000256" key="1">
    <source>
        <dbReference type="SAM" id="Phobius"/>
    </source>
</evidence>
<feature type="transmembrane region" description="Helical" evidence="1">
    <location>
        <begin position="135"/>
        <end position="154"/>
    </location>
</feature>
<keyword evidence="1" id="KW-1133">Transmembrane helix</keyword>
<name>A0A4P6F5B7_9MICO</name>
<accession>A0A4P6F5B7</accession>
<feature type="transmembrane region" description="Helical" evidence="1">
    <location>
        <begin position="347"/>
        <end position="371"/>
    </location>
</feature>
<keyword evidence="1" id="KW-0472">Membrane</keyword>
<protein>
    <recommendedName>
        <fullName evidence="4">NnrS family protein</fullName>
    </recommendedName>
</protein>
<feature type="transmembrane region" description="Helical" evidence="1">
    <location>
        <begin position="320"/>
        <end position="341"/>
    </location>
</feature>
<gene>
    <name evidence="2" type="ORF">ET471_14810</name>
</gene>
<proteinExistence type="predicted"/>
<dbReference type="AlphaFoldDB" id="A0A4P6F5B7"/>